<evidence type="ECO:0000256" key="2">
    <source>
        <dbReference type="ARBA" id="ARBA00023125"/>
    </source>
</evidence>
<evidence type="ECO:0000256" key="3">
    <source>
        <dbReference type="ARBA" id="ARBA00023163"/>
    </source>
</evidence>
<dbReference type="PATRIC" id="fig|1280953.3.peg.3641"/>
<dbReference type="InterPro" id="IPR051011">
    <property type="entry name" value="Metal_resp_trans_reg"/>
</dbReference>
<dbReference type="Pfam" id="PF12840">
    <property type="entry name" value="HTH_20"/>
    <property type="match status" value="1"/>
</dbReference>
<dbReference type="CDD" id="cd00090">
    <property type="entry name" value="HTH_ARSR"/>
    <property type="match status" value="1"/>
</dbReference>
<dbReference type="RefSeq" id="WP_035541214.1">
    <property type="nucleotide sequence ID" value="NZ_ARYL01000044.1"/>
</dbReference>
<gene>
    <name evidence="5" type="ORF">HOC_18204</name>
</gene>
<dbReference type="GO" id="GO:0003677">
    <property type="term" value="F:DNA binding"/>
    <property type="evidence" value="ECO:0007669"/>
    <property type="project" value="UniProtKB-KW"/>
</dbReference>
<protein>
    <submittedName>
        <fullName evidence="5">Transcriptional regulator ArsR family protein</fullName>
    </submittedName>
</protein>
<dbReference type="eggNOG" id="COG0640">
    <property type="taxonomic scope" value="Bacteria"/>
</dbReference>
<name>A0A059G2G2_9PROT</name>
<dbReference type="EMBL" id="ARYL01000044">
    <property type="protein sequence ID" value="KDA00889.1"/>
    <property type="molecule type" value="Genomic_DNA"/>
</dbReference>
<dbReference type="GO" id="GO:0003700">
    <property type="term" value="F:DNA-binding transcription factor activity"/>
    <property type="evidence" value="ECO:0007669"/>
    <property type="project" value="InterPro"/>
</dbReference>
<dbReference type="InterPro" id="IPR036388">
    <property type="entry name" value="WH-like_DNA-bd_sf"/>
</dbReference>
<dbReference type="SUPFAM" id="SSF46785">
    <property type="entry name" value="Winged helix' DNA-binding domain"/>
    <property type="match status" value="1"/>
</dbReference>
<keyword evidence="6" id="KW-1185">Reference proteome</keyword>
<dbReference type="NCBIfam" id="NF033788">
    <property type="entry name" value="HTH_metalloreg"/>
    <property type="match status" value="1"/>
</dbReference>
<dbReference type="PANTHER" id="PTHR43132">
    <property type="entry name" value="ARSENICAL RESISTANCE OPERON REPRESSOR ARSR-RELATED"/>
    <property type="match status" value="1"/>
</dbReference>
<dbReference type="OrthoDB" id="9804742at2"/>
<dbReference type="STRING" id="1280953.HOC_18204"/>
<keyword evidence="2" id="KW-0238">DNA-binding</keyword>
<dbReference type="AlphaFoldDB" id="A0A059G2G2"/>
<dbReference type="InterPro" id="IPR011991">
    <property type="entry name" value="ArsR-like_HTH"/>
</dbReference>
<dbReference type="Proteomes" id="UP000024942">
    <property type="component" value="Unassembled WGS sequence"/>
</dbReference>
<reference evidence="5 6" key="1">
    <citation type="journal article" date="2014" name="Antonie Van Leeuwenhoek">
        <title>Hyphomonas beringensis sp. nov. and Hyphomonas chukchiensis sp. nov., isolated from surface seawater of the Bering Sea and Chukchi Sea.</title>
        <authorList>
            <person name="Li C."/>
            <person name="Lai Q."/>
            <person name="Li G."/>
            <person name="Dong C."/>
            <person name="Wang J."/>
            <person name="Liao Y."/>
            <person name="Shao Z."/>
        </authorList>
    </citation>
    <scope>NUCLEOTIDE SEQUENCE [LARGE SCALE GENOMIC DNA]</scope>
    <source>
        <strain evidence="5 6">SCH89</strain>
    </source>
</reference>
<dbReference type="PANTHER" id="PTHR43132:SF2">
    <property type="entry name" value="ARSENICAL RESISTANCE OPERON REPRESSOR ARSR-RELATED"/>
    <property type="match status" value="1"/>
</dbReference>
<keyword evidence="3" id="KW-0804">Transcription</keyword>
<evidence type="ECO:0000313" key="5">
    <source>
        <dbReference type="EMBL" id="KDA00889.1"/>
    </source>
</evidence>
<dbReference type="InterPro" id="IPR001845">
    <property type="entry name" value="HTH_ArsR_DNA-bd_dom"/>
</dbReference>
<dbReference type="PRINTS" id="PR00778">
    <property type="entry name" value="HTHARSR"/>
</dbReference>
<accession>A0A059G2G2</accession>
<proteinExistence type="predicted"/>
<comment type="caution">
    <text evidence="5">The sequence shown here is derived from an EMBL/GenBank/DDBJ whole genome shotgun (WGS) entry which is preliminary data.</text>
</comment>
<dbReference type="InterPro" id="IPR036390">
    <property type="entry name" value="WH_DNA-bd_sf"/>
</dbReference>
<evidence type="ECO:0000313" key="6">
    <source>
        <dbReference type="Proteomes" id="UP000024942"/>
    </source>
</evidence>
<dbReference type="PROSITE" id="PS50987">
    <property type="entry name" value="HTH_ARSR_2"/>
    <property type="match status" value="1"/>
</dbReference>
<dbReference type="SMART" id="SM00418">
    <property type="entry name" value="HTH_ARSR"/>
    <property type="match status" value="1"/>
</dbReference>
<keyword evidence="1" id="KW-0805">Transcription regulation</keyword>
<sequence>MTSLTNTLKQLSALSQETRLLTFRALMAAGEDGMQAGAIAEHLDLAPNKLSGHLSILVNSGLVSVKRDGRHMIYRAEIEAVNQLLSMLVENCCHGRPEVCVPLAELRCLNC</sequence>
<organism evidence="5 6">
    <name type="scientific">Hyphomonas oceanitis SCH89</name>
    <dbReference type="NCBI Taxonomy" id="1280953"/>
    <lineage>
        <taxon>Bacteria</taxon>
        <taxon>Pseudomonadati</taxon>
        <taxon>Pseudomonadota</taxon>
        <taxon>Alphaproteobacteria</taxon>
        <taxon>Hyphomonadales</taxon>
        <taxon>Hyphomonadaceae</taxon>
        <taxon>Hyphomonas</taxon>
    </lineage>
</organism>
<feature type="domain" description="HTH arsR-type" evidence="4">
    <location>
        <begin position="1"/>
        <end position="96"/>
    </location>
</feature>
<evidence type="ECO:0000259" key="4">
    <source>
        <dbReference type="PROSITE" id="PS50987"/>
    </source>
</evidence>
<dbReference type="Gene3D" id="1.10.10.10">
    <property type="entry name" value="Winged helix-like DNA-binding domain superfamily/Winged helix DNA-binding domain"/>
    <property type="match status" value="1"/>
</dbReference>
<evidence type="ECO:0000256" key="1">
    <source>
        <dbReference type="ARBA" id="ARBA00023015"/>
    </source>
</evidence>